<evidence type="ECO:0000313" key="1">
    <source>
        <dbReference type="EMBL" id="CAF2213076.1"/>
    </source>
</evidence>
<organism evidence="1">
    <name type="scientific">Brassica napus</name>
    <name type="common">Rape</name>
    <dbReference type="NCBI Taxonomy" id="3708"/>
    <lineage>
        <taxon>Eukaryota</taxon>
        <taxon>Viridiplantae</taxon>
        <taxon>Streptophyta</taxon>
        <taxon>Embryophyta</taxon>
        <taxon>Tracheophyta</taxon>
        <taxon>Spermatophyta</taxon>
        <taxon>Magnoliopsida</taxon>
        <taxon>eudicotyledons</taxon>
        <taxon>Gunneridae</taxon>
        <taxon>Pentapetalae</taxon>
        <taxon>rosids</taxon>
        <taxon>malvids</taxon>
        <taxon>Brassicales</taxon>
        <taxon>Brassicaceae</taxon>
        <taxon>Brassiceae</taxon>
        <taxon>Brassica</taxon>
    </lineage>
</organism>
<name>A0A816ZHQ0_BRANA</name>
<gene>
    <name evidence="1" type="ORF">DARMORV10_A08P01530.1</name>
</gene>
<reference evidence="1" key="1">
    <citation type="submission" date="2021-01" db="EMBL/GenBank/DDBJ databases">
        <authorList>
            <consortium name="Genoscope - CEA"/>
            <person name="William W."/>
        </authorList>
    </citation>
    <scope>NUCLEOTIDE SEQUENCE</scope>
</reference>
<dbReference type="EMBL" id="HG994362">
    <property type="protein sequence ID" value="CAF2213076.1"/>
    <property type="molecule type" value="Genomic_DNA"/>
</dbReference>
<proteinExistence type="predicted"/>
<sequence>MSWQGLHARTIKENYDKISEKRKLTPVEVIVTDIFTVVLKNTAYTRIFSY</sequence>
<accession>A0A816ZHQ0</accession>
<dbReference type="AlphaFoldDB" id="A0A816ZHQ0"/>
<dbReference type="Proteomes" id="UP001295469">
    <property type="component" value="Chromosome A08"/>
</dbReference>
<protein>
    <submittedName>
        <fullName evidence="1">(rape) hypothetical protein</fullName>
    </submittedName>
</protein>